<evidence type="ECO:0000313" key="3">
    <source>
        <dbReference type="Proteomes" id="UP000831390"/>
    </source>
</evidence>
<keyword evidence="1" id="KW-0472">Membrane</keyword>
<keyword evidence="1" id="KW-1133">Transmembrane helix</keyword>
<reference evidence="2 3" key="1">
    <citation type="submission" date="2022-03" db="EMBL/GenBank/DDBJ databases">
        <title>Hymenobactersp. isolated from the air.</title>
        <authorList>
            <person name="Won M."/>
            <person name="Kwon S.-W."/>
        </authorList>
    </citation>
    <scope>NUCLEOTIDE SEQUENCE [LARGE SCALE GENOMIC DNA]</scope>
    <source>
        <strain evidence="2 3">KACC 22596</strain>
    </source>
</reference>
<name>A0ABY4B7K5_9BACT</name>
<dbReference type="EMBL" id="CP094534">
    <property type="protein sequence ID" value="UOE33748.1"/>
    <property type="molecule type" value="Genomic_DNA"/>
</dbReference>
<accession>A0ABY4B7K5</accession>
<proteinExistence type="predicted"/>
<feature type="transmembrane region" description="Helical" evidence="1">
    <location>
        <begin position="12"/>
        <end position="38"/>
    </location>
</feature>
<dbReference type="RefSeq" id="WP_243513904.1">
    <property type="nucleotide sequence ID" value="NZ_CP094534.1"/>
</dbReference>
<feature type="transmembrane region" description="Helical" evidence="1">
    <location>
        <begin position="50"/>
        <end position="67"/>
    </location>
</feature>
<keyword evidence="3" id="KW-1185">Reference proteome</keyword>
<evidence type="ECO:0000256" key="1">
    <source>
        <dbReference type="SAM" id="Phobius"/>
    </source>
</evidence>
<keyword evidence="1" id="KW-0812">Transmembrane</keyword>
<gene>
    <name evidence="2" type="ORF">MTP16_21830</name>
</gene>
<evidence type="ECO:0000313" key="2">
    <source>
        <dbReference type="EMBL" id="UOE33748.1"/>
    </source>
</evidence>
<sequence>MGIFIAGGLYILFWTIIPLLLASLMVNLPLCLLGAPLFFSRKRLLHGGNAWVRSLVIVPLIASPLIVGTQGGIIFNSYGSISFFTVCLLSSVSGLLVEKAKAARA</sequence>
<feature type="transmembrane region" description="Helical" evidence="1">
    <location>
        <begin position="73"/>
        <end position="97"/>
    </location>
</feature>
<organism evidence="2 3">
    <name type="scientific">Hymenobacter monticola</name>
    <dbReference type="NCBI Taxonomy" id="1705399"/>
    <lineage>
        <taxon>Bacteria</taxon>
        <taxon>Pseudomonadati</taxon>
        <taxon>Bacteroidota</taxon>
        <taxon>Cytophagia</taxon>
        <taxon>Cytophagales</taxon>
        <taxon>Hymenobacteraceae</taxon>
        <taxon>Hymenobacter</taxon>
    </lineage>
</organism>
<dbReference type="Proteomes" id="UP000831390">
    <property type="component" value="Chromosome"/>
</dbReference>
<protein>
    <submittedName>
        <fullName evidence="2">Uncharacterized protein</fullName>
    </submittedName>
</protein>